<evidence type="ECO:0000313" key="3">
    <source>
        <dbReference type="Proteomes" id="UP000800092"/>
    </source>
</evidence>
<dbReference type="EMBL" id="ML991843">
    <property type="protein sequence ID" value="KAF2230334.1"/>
    <property type="molecule type" value="Genomic_DNA"/>
</dbReference>
<dbReference type="Proteomes" id="UP000800092">
    <property type="component" value="Unassembled WGS sequence"/>
</dbReference>
<protein>
    <submittedName>
        <fullName evidence="2">HET-domain-containing protein</fullName>
    </submittedName>
</protein>
<gene>
    <name evidence="2" type="ORF">EV356DRAFT_570437</name>
</gene>
<accession>A0A6A6GX03</accession>
<proteinExistence type="predicted"/>
<keyword evidence="3" id="KW-1185">Reference proteome</keyword>
<dbReference type="PANTHER" id="PTHR33112:SF13">
    <property type="entry name" value="HETEROKARYON INCOMPATIBILITY DOMAIN-CONTAINING PROTEIN"/>
    <property type="match status" value="1"/>
</dbReference>
<name>A0A6A6GX03_VIRVR</name>
<sequence length="557" mass="64243">MLAIVLLRANTEHVEFFKLGKPDVPLWRNPRSPWPLIGVAYSTSGYTGSERCIDRAKQWLQDCEDNHPQCRQKRKPMLPKRVIELVDFADPPRLRLFESGPRSVVEADYLSLSHCWGEATPLIATTETYQRLRSRIPWESLPRTFRDVILLARHFLIRFVWIDSLCIIQDDQADWVSQSTEMCRIYERSYLTVFATHAENSVQGLFSAEPLAHLPSRIRGHDPISDQKFCIYARKTIRHTFASGRHALKEEAPLLTRAWSYQERLTSRRVLHFGRREISWECIEGTKCECSPEHMGAYSNKTHSLRRTLALKSAKEISKEWQKMVSEFSGLALTFSSDRLAALAGLAAKLQALRKGTYISGAWTDSVAFDLAWYSNSVHSKRSDCVAPSWSWASLDSKVFFLPLEELRFYAIEEQATLATIITNQTTIPACVQAIALSSQFIESQAQQSSQALYQFQIDTKPLEKCMNRRSYLGSHTIHFYPDTSETMHDLPCPVFFFRLLALHRGERWLYAYLVLQESNEIEEQRFKRIGLCVLRFDNQPEHLLRDLGVEKSILLI</sequence>
<evidence type="ECO:0000313" key="2">
    <source>
        <dbReference type="EMBL" id="KAF2230334.1"/>
    </source>
</evidence>
<organism evidence="2 3">
    <name type="scientific">Viridothelium virens</name>
    <name type="common">Speckled blister lichen</name>
    <name type="synonym">Trypethelium virens</name>
    <dbReference type="NCBI Taxonomy" id="1048519"/>
    <lineage>
        <taxon>Eukaryota</taxon>
        <taxon>Fungi</taxon>
        <taxon>Dikarya</taxon>
        <taxon>Ascomycota</taxon>
        <taxon>Pezizomycotina</taxon>
        <taxon>Dothideomycetes</taxon>
        <taxon>Dothideomycetes incertae sedis</taxon>
        <taxon>Trypetheliales</taxon>
        <taxon>Trypetheliaceae</taxon>
        <taxon>Viridothelium</taxon>
    </lineage>
</organism>
<evidence type="ECO:0000259" key="1">
    <source>
        <dbReference type="Pfam" id="PF06985"/>
    </source>
</evidence>
<feature type="domain" description="Heterokaryon incompatibility" evidence="1">
    <location>
        <begin position="109"/>
        <end position="263"/>
    </location>
</feature>
<dbReference type="OrthoDB" id="3486565at2759"/>
<dbReference type="AlphaFoldDB" id="A0A6A6GX03"/>
<reference evidence="2" key="1">
    <citation type="journal article" date="2020" name="Stud. Mycol.">
        <title>101 Dothideomycetes genomes: a test case for predicting lifestyles and emergence of pathogens.</title>
        <authorList>
            <person name="Haridas S."/>
            <person name="Albert R."/>
            <person name="Binder M."/>
            <person name="Bloem J."/>
            <person name="Labutti K."/>
            <person name="Salamov A."/>
            <person name="Andreopoulos B."/>
            <person name="Baker S."/>
            <person name="Barry K."/>
            <person name="Bills G."/>
            <person name="Bluhm B."/>
            <person name="Cannon C."/>
            <person name="Castanera R."/>
            <person name="Culley D."/>
            <person name="Daum C."/>
            <person name="Ezra D."/>
            <person name="Gonzalez J."/>
            <person name="Henrissat B."/>
            <person name="Kuo A."/>
            <person name="Liang C."/>
            <person name="Lipzen A."/>
            <person name="Lutzoni F."/>
            <person name="Magnuson J."/>
            <person name="Mondo S."/>
            <person name="Nolan M."/>
            <person name="Ohm R."/>
            <person name="Pangilinan J."/>
            <person name="Park H.-J."/>
            <person name="Ramirez L."/>
            <person name="Alfaro M."/>
            <person name="Sun H."/>
            <person name="Tritt A."/>
            <person name="Yoshinaga Y."/>
            <person name="Zwiers L.-H."/>
            <person name="Turgeon B."/>
            <person name="Goodwin S."/>
            <person name="Spatafora J."/>
            <person name="Crous P."/>
            <person name="Grigoriev I."/>
        </authorList>
    </citation>
    <scope>NUCLEOTIDE SEQUENCE</scope>
    <source>
        <strain evidence="2">Tuck. ex Michener</strain>
    </source>
</reference>
<dbReference type="InterPro" id="IPR010730">
    <property type="entry name" value="HET"/>
</dbReference>
<dbReference type="Pfam" id="PF06985">
    <property type="entry name" value="HET"/>
    <property type="match status" value="1"/>
</dbReference>
<dbReference type="PANTHER" id="PTHR33112">
    <property type="entry name" value="DOMAIN PROTEIN, PUTATIVE-RELATED"/>
    <property type="match status" value="1"/>
</dbReference>